<sequence length="258" mass="29143">MMKFTALVVLSCLYTLGTSQMFPDHSLDMSQQLTMAHSMPLMQSVPVAHPVPVPVAHPVAVPVAHPVPVPVLHPMPVALPLMASPLVGFRHGGFGRFRSLRRRRPRPFRRDFFKRDLNNSTEEGVSEEAMDEEEFPFNKTFCNYSSDRKILSCNGVNSSFDCDVIQKLSGLEKLRLRLSRLELVPAEEDNLSVLRLLTPESDFTVVEPLTKRKIVLSLFNSKNTNDPGLMINDSQCWGKVENLVKENKREDIQLALFL</sequence>
<dbReference type="EMBL" id="REGN01002086">
    <property type="protein sequence ID" value="RNA30457.1"/>
    <property type="molecule type" value="Genomic_DNA"/>
</dbReference>
<keyword evidence="3" id="KW-1185">Reference proteome</keyword>
<gene>
    <name evidence="2" type="ORF">BpHYR1_036218</name>
</gene>
<feature type="chain" id="PRO_5018115276" evidence="1">
    <location>
        <begin position="20"/>
        <end position="258"/>
    </location>
</feature>
<dbReference type="OrthoDB" id="10541498at2759"/>
<organism evidence="2 3">
    <name type="scientific">Brachionus plicatilis</name>
    <name type="common">Marine rotifer</name>
    <name type="synonym">Brachionus muelleri</name>
    <dbReference type="NCBI Taxonomy" id="10195"/>
    <lineage>
        <taxon>Eukaryota</taxon>
        <taxon>Metazoa</taxon>
        <taxon>Spiralia</taxon>
        <taxon>Gnathifera</taxon>
        <taxon>Rotifera</taxon>
        <taxon>Eurotatoria</taxon>
        <taxon>Monogononta</taxon>
        <taxon>Pseudotrocha</taxon>
        <taxon>Ploima</taxon>
        <taxon>Brachionidae</taxon>
        <taxon>Brachionus</taxon>
    </lineage>
</organism>
<reference evidence="2 3" key="1">
    <citation type="journal article" date="2018" name="Sci. Rep.">
        <title>Genomic signatures of local adaptation to the degree of environmental predictability in rotifers.</title>
        <authorList>
            <person name="Franch-Gras L."/>
            <person name="Hahn C."/>
            <person name="Garcia-Roger E.M."/>
            <person name="Carmona M.J."/>
            <person name="Serra M."/>
            <person name="Gomez A."/>
        </authorList>
    </citation>
    <scope>NUCLEOTIDE SEQUENCE [LARGE SCALE GENOMIC DNA]</scope>
    <source>
        <strain evidence="2">HYR1</strain>
    </source>
</reference>
<protein>
    <submittedName>
        <fullName evidence="2">Uncharacterized protein</fullName>
    </submittedName>
</protein>
<evidence type="ECO:0000256" key="1">
    <source>
        <dbReference type="SAM" id="SignalP"/>
    </source>
</evidence>
<dbReference type="Proteomes" id="UP000276133">
    <property type="component" value="Unassembled WGS sequence"/>
</dbReference>
<dbReference type="AlphaFoldDB" id="A0A3M7S4C2"/>
<keyword evidence="1" id="KW-0732">Signal</keyword>
<comment type="caution">
    <text evidence="2">The sequence shown here is derived from an EMBL/GenBank/DDBJ whole genome shotgun (WGS) entry which is preliminary data.</text>
</comment>
<evidence type="ECO:0000313" key="2">
    <source>
        <dbReference type="EMBL" id="RNA30457.1"/>
    </source>
</evidence>
<evidence type="ECO:0000313" key="3">
    <source>
        <dbReference type="Proteomes" id="UP000276133"/>
    </source>
</evidence>
<name>A0A3M7S4C2_BRAPC</name>
<proteinExistence type="predicted"/>
<feature type="signal peptide" evidence="1">
    <location>
        <begin position="1"/>
        <end position="19"/>
    </location>
</feature>
<accession>A0A3M7S4C2</accession>